<dbReference type="OrthoDB" id="3727779at2"/>
<reference evidence="4" key="3">
    <citation type="journal article" date="2019" name="Int. J. Syst. Evol. Microbiol.">
        <title>The Global Catalogue of Microorganisms (GCM) 10K type strain sequencing project: providing services to taxonomists for standard genome sequencing and annotation.</title>
        <authorList>
            <consortium name="The Broad Institute Genomics Platform"/>
            <consortium name="The Broad Institute Genome Sequencing Center for Infectious Disease"/>
            <person name="Wu L."/>
            <person name="Ma J."/>
        </authorList>
    </citation>
    <scope>NUCLEOTIDE SEQUENCE [LARGE SCALE GENOMIC DNA]</scope>
    <source>
        <strain evidence="4">CCM 7403</strain>
    </source>
</reference>
<dbReference type="EMBL" id="CP038462">
    <property type="protein sequence ID" value="QCC78476.1"/>
    <property type="molecule type" value="Genomic_DNA"/>
</dbReference>
<reference evidence="1" key="5">
    <citation type="submission" date="2024-05" db="EMBL/GenBank/DDBJ databases">
        <authorList>
            <person name="Sun Q."/>
            <person name="Sedlacek I."/>
        </authorList>
    </citation>
    <scope>NUCLEOTIDE SEQUENCE</scope>
    <source>
        <strain evidence="1">CCM 7403</strain>
    </source>
</reference>
<dbReference type="KEGG" id="ndp:E2C04_17020"/>
<gene>
    <name evidence="2" type="ORF">E2C04_17020</name>
    <name evidence="1" type="ORF">GCM10007231_08800</name>
</gene>
<evidence type="ECO:0000313" key="3">
    <source>
        <dbReference type="Proteomes" id="UP000297025"/>
    </source>
</evidence>
<dbReference type="Gene3D" id="3.10.129.10">
    <property type="entry name" value="Hotdog Thioesterase"/>
    <property type="match status" value="1"/>
</dbReference>
<dbReference type="Proteomes" id="UP000630594">
    <property type="component" value="Unassembled WGS sequence"/>
</dbReference>
<name>A0A4P7UEB9_9ACTN</name>
<proteinExistence type="predicted"/>
<reference evidence="1" key="2">
    <citation type="journal article" date="2014" name="Int. J. Syst. Evol. Microbiol.">
        <title>Complete genome of a new Firmicutes species belonging to the dominant human colonic microbiota ('Ruminococcus bicirculans') reveals two chromosomes and a selective capacity to utilize plant glucans.</title>
        <authorList>
            <consortium name="NISC Comparative Sequencing Program"/>
            <person name="Wegmann U."/>
            <person name="Louis P."/>
            <person name="Goesmann A."/>
            <person name="Henrissat B."/>
            <person name="Duncan S.H."/>
            <person name="Flint H.J."/>
        </authorList>
    </citation>
    <scope>NUCLEOTIDE SEQUENCE</scope>
    <source>
        <strain evidence="1">CCM 7403</strain>
    </source>
</reference>
<evidence type="ECO:0000313" key="2">
    <source>
        <dbReference type="EMBL" id="QCC78476.1"/>
    </source>
</evidence>
<accession>A0A4P7UEB9</accession>
<dbReference type="PANTHER" id="PTHR12475">
    <property type="match status" value="1"/>
</dbReference>
<dbReference type="EMBL" id="BMCK01000001">
    <property type="protein sequence ID" value="GGD12109.1"/>
    <property type="molecule type" value="Genomic_DNA"/>
</dbReference>
<dbReference type="PANTHER" id="PTHR12475:SF4">
    <property type="entry name" value="PROTEIN THEM6"/>
    <property type="match status" value="1"/>
</dbReference>
<keyword evidence="4" id="KW-1185">Reference proteome</keyword>
<reference evidence="2" key="4">
    <citation type="submission" date="2019-03" db="EMBL/GenBank/DDBJ databases">
        <authorList>
            <person name="Huang Y."/>
        </authorList>
    </citation>
    <scope>NUCLEOTIDE SEQUENCE</scope>
    <source>
        <strain evidence="2">JCM 16608</strain>
    </source>
</reference>
<dbReference type="InterPro" id="IPR051490">
    <property type="entry name" value="THEM6_lcsJ_thioesterase"/>
</dbReference>
<organism evidence="2 3">
    <name type="scientific">Nocardioides daphniae</name>
    <dbReference type="NCBI Taxonomy" id="402297"/>
    <lineage>
        <taxon>Bacteria</taxon>
        <taxon>Bacillati</taxon>
        <taxon>Actinomycetota</taxon>
        <taxon>Actinomycetes</taxon>
        <taxon>Propionibacteriales</taxon>
        <taxon>Nocardioidaceae</taxon>
        <taxon>Nocardioides</taxon>
    </lineage>
</organism>
<evidence type="ECO:0000313" key="1">
    <source>
        <dbReference type="EMBL" id="GGD12109.1"/>
    </source>
</evidence>
<dbReference type="InterPro" id="IPR029069">
    <property type="entry name" value="HotDog_dom_sf"/>
</dbReference>
<evidence type="ECO:0000313" key="4">
    <source>
        <dbReference type="Proteomes" id="UP000630594"/>
    </source>
</evidence>
<dbReference type="SUPFAM" id="SSF54637">
    <property type="entry name" value="Thioesterase/thiol ester dehydrase-isomerase"/>
    <property type="match status" value="1"/>
</dbReference>
<dbReference type="RefSeq" id="WP_135833513.1">
    <property type="nucleotide sequence ID" value="NZ_BMCK01000001.1"/>
</dbReference>
<reference evidence="2 3" key="1">
    <citation type="journal article" date="2008" name="Int. J. Syst. Evol. Microbiol.">
        <title>Nocardioides daphniae sp. nov., isolated from Daphnia cucullata (Crustacea: Cladocera).</title>
        <authorList>
            <person name="Toth E.M."/>
            <person name="Keki Z."/>
            <person name="Homonnay Z.G."/>
            <person name="Borsodi A.K."/>
            <person name="Marialigeti K."/>
            <person name="Schumann P."/>
        </authorList>
    </citation>
    <scope>NUCLEOTIDE SEQUENCE [LARGE SCALE GENOMIC DNA]</scope>
    <source>
        <strain evidence="2 3">JCM 16608</strain>
    </source>
</reference>
<protein>
    <submittedName>
        <fullName evidence="2">Thioesterase</fullName>
    </submittedName>
</protein>
<dbReference type="AlphaFoldDB" id="A0A4P7UEB9"/>
<sequence length="171" mass="19998">MNLYWRLIWLMLNIKRRPRTLLWGTTRSPFRVLPSDLDALGHMNNAKYFGFMDLGRVDQMVRSGLWQHCQERGWYSVVASQTIRYRRSLKPWQRFDLHTRVIGFDEKAMYIESRFMQRGTLAAHAVGQVRFLHKKGGDVPPSAVRELIPEAPELELPAWVSTWAEAVRSAV</sequence>
<dbReference type="Proteomes" id="UP000297025">
    <property type="component" value="Chromosome"/>
</dbReference>
<dbReference type="CDD" id="cd00586">
    <property type="entry name" value="4HBT"/>
    <property type="match status" value="1"/>
</dbReference>
<dbReference type="Pfam" id="PF13279">
    <property type="entry name" value="4HBT_2"/>
    <property type="match status" value="1"/>
</dbReference>